<evidence type="ECO:0000313" key="2">
    <source>
        <dbReference type="Proteomes" id="UP001341281"/>
    </source>
</evidence>
<keyword evidence="2" id="KW-1185">Reference proteome</keyword>
<dbReference type="AlphaFoldDB" id="A0AAQ3WYC1"/>
<protein>
    <submittedName>
        <fullName evidence="1">Uncharacterized protein</fullName>
    </submittedName>
</protein>
<name>A0AAQ3WYC1_PASNO</name>
<reference evidence="1 2" key="1">
    <citation type="submission" date="2024-02" db="EMBL/GenBank/DDBJ databases">
        <title>High-quality chromosome-scale genome assembly of Pensacola bahiagrass (Paspalum notatum Flugge var. saurae).</title>
        <authorList>
            <person name="Vega J.M."/>
            <person name="Podio M."/>
            <person name="Orjuela J."/>
            <person name="Siena L.A."/>
            <person name="Pessino S.C."/>
            <person name="Combes M.C."/>
            <person name="Mariac C."/>
            <person name="Albertini E."/>
            <person name="Pupilli F."/>
            <person name="Ortiz J.P.A."/>
            <person name="Leblanc O."/>
        </authorList>
    </citation>
    <scope>NUCLEOTIDE SEQUENCE [LARGE SCALE GENOMIC DNA]</scope>
    <source>
        <strain evidence="1">R1</strain>
        <tissue evidence="1">Leaf</tissue>
    </source>
</reference>
<dbReference type="EMBL" id="CP144749">
    <property type="protein sequence ID" value="WVZ77621.1"/>
    <property type="molecule type" value="Genomic_DNA"/>
</dbReference>
<organism evidence="1 2">
    <name type="scientific">Paspalum notatum var. saurae</name>
    <dbReference type="NCBI Taxonomy" id="547442"/>
    <lineage>
        <taxon>Eukaryota</taxon>
        <taxon>Viridiplantae</taxon>
        <taxon>Streptophyta</taxon>
        <taxon>Embryophyta</taxon>
        <taxon>Tracheophyta</taxon>
        <taxon>Spermatophyta</taxon>
        <taxon>Magnoliopsida</taxon>
        <taxon>Liliopsida</taxon>
        <taxon>Poales</taxon>
        <taxon>Poaceae</taxon>
        <taxon>PACMAD clade</taxon>
        <taxon>Panicoideae</taxon>
        <taxon>Andropogonodae</taxon>
        <taxon>Paspaleae</taxon>
        <taxon>Paspalinae</taxon>
        <taxon>Paspalum</taxon>
    </lineage>
</organism>
<sequence>MVPVTCTRSLTKQSSSFAQIARHNESRCQAKVSVICTRSLCQRQESSSLLPINFSGLAKRTRPPVVCPSSQQFDLLHLLQLSLLELLSSSSTKREAMSVSYPKREEDVNGRKVGMVFKTKKGSPSLVALYNMCTFYLSTFFGVNRDLTEKEIKHIIGDVIKE</sequence>
<accession>A0AAQ3WYC1</accession>
<dbReference type="Proteomes" id="UP001341281">
    <property type="component" value="Chromosome 05"/>
</dbReference>
<gene>
    <name evidence="1" type="ORF">U9M48_025469</name>
</gene>
<proteinExistence type="predicted"/>
<evidence type="ECO:0000313" key="1">
    <source>
        <dbReference type="EMBL" id="WVZ77621.1"/>
    </source>
</evidence>